<dbReference type="EMBL" id="CP014263">
    <property type="protein sequence ID" value="AQG81809.1"/>
    <property type="molecule type" value="Genomic_DNA"/>
</dbReference>
<feature type="transmembrane region" description="Helical" evidence="1">
    <location>
        <begin position="16"/>
        <end position="36"/>
    </location>
</feature>
<reference evidence="2 3" key="1">
    <citation type="submission" date="2016-01" db="EMBL/GenBank/DDBJ databases">
        <authorList>
            <person name="Oliw E.H."/>
        </authorList>
    </citation>
    <scope>NUCLEOTIDE SEQUENCE [LARGE SCALE GENOMIC DNA]</scope>
    <source>
        <strain evidence="2 3">DY10</strain>
    </source>
</reference>
<proteinExistence type="predicted"/>
<dbReference type="STRING" id="1178516.AWR27_22385"/>
<feature type="transmembrane region" description="Helical" evidence="1">
    <location>
        <begin position="151"/>
        <end position="175"/>
    </location>
</feature>
<protein>
    <submittedName>
        <fullName evidence="2">Uncharacterized protein</fullName>
    </submittedName>
</protein>
<gene>
    <name evidence="2" type="ORF">AWR27_22385</name>
</gene>
<keyword evidence="1" id="KW-1133">Transmembrane helix</keyword>
<keyword evidence="3" id="KW-1185">Reference proteome</keyword>
<keyword evidence="1" id="KW-0812">Transmembrane</keyword>
<dbReference type="RefSeq" id="WP_077133287.1">
    <property type="nucleotide sequence ID" value="NZ_CP014263.1"/>
</dbReference>
<organism evidence="2 3">
    <name type="scientific">Spirosoma montaniterrae</name>
    <dbReference type="NCBI Taxonomy" id="1178516"/>
    <lineage>
        <taxon>Bacteria</taxon>
        <taxon>Pseudomonadati</taxon>
        <taxon>Bacteroidota</taxon>
        <taxon>Cytophagia</taxon>
        <taxon>Cytophagales</taxon>
        <taxon>Cytophagaceae</taxon>
        <taxon>Spirosoma</taxon>
    </lineage>
</organism>
<keyword evidence="1" id="KW-0472">Membrane</keyword>
<dbReference type="Proteomes" id="UP000187941">
    <property type="component" value="Chromosome"/>
</dbReference>
<feature type="transmembrane region" description="Helical" evidence="1">
    <location>
        <begin position="97"/>
        <end position="115"/>
    </location>
</feature>
<evidence type="ECO:0000313" key="3">
    <source>
        <dbReference type="Proteomes" id="UP000187941"/>
    </source>
</evidence>
<feature type="transmembrane region" description="Helical" evidence="1">
    <location>
        <begin position="68"/>
        <end position="90"/>
    </location>
</feature>
<name>A0A1P9X2G1_9BACT</name>
<evidence type="ECO:0000313" key="2">
    <source>
        <dbReference type="EMBL" id="AQG81809.1"/>
    </source>
</evidence>
<feature type="transmembrane region" description="Helical" evidence="1">
    <location>
        <begin position="43"/>
        <end position="62"/>
    </location>
</feature>
<feature type="transmembrane region" description="Helical" evidence="1">
    <location>
        <begin position="195"/>
        <end position="215"/>
    </location>
</feature>
<evidence type="ECO:0000256" key="1">
    <source>
        <dbReference type="SAM" id="Phobius"/>
    </source>
</evidence>
<sequence>MLYKLLLQIEKYPIDFLSHLSSSLPIIIGLISYKYLLKSHKLIILFFLFYFLKDSFALWLSLLKQNNLFIQNIEVIIETWILALILYYAFQSITIRIIGILVALGCGIIMIGTYQQNEVSSVGLTLFRIYSIFFCLSYFNKILKETRVKNILHHTLFWFTAGLLMYSAGTFFMALFSDYWYGDAKQVPDEVFDKYWNATQLLFTLFAVSSAYGLWVSKHDRTNLI</sequence>
<dbReference type="KEGG" id="smon:AWR27_22385"/>
<feature type="transmembrane region" description="Helical" evidence="1">
    <location>
        <begin position="121"/>
        <end position="139"/>
    </location>
</feature>
<accession>A0A1P9X2G1</accession>
<dbReference type="AlphaFoldDB" id="A0A1P9X2G1"/>